<comment type="cofactor">
    <cofactor evidence="1">
        <name>Mg(2+)</name>
        <dbReference type="ChEBI" id="CHEBI:18420"/>
    </cofactor>
</comment>
<proteinExistence type="inferred from homology"/>
<evidence type="ECO:0000256" key="10">
    <source>
        <dbReference type="RuleBase" id="RU003946"/>
    </source>
</evidence>
<evidence type="ECO:0000256" key="9">
    <source>
        <dbReference type="ARBA" id="ARBA00022842"/>
    </source>
</evidence>
<accession>A0ABX6F2V4</accession>
<organism evidence="13 14">
    <name type="scientific">Kluyveromyces marxianus</name>
    <name type="common">Yeast</name>
    <name type="synonym">Candida kefyr</name>
    <dbReference type="NCBI Taxonomy" id="4911"/>
    <lineage>
        <taxon>Eukaryota</taxon>
        <taxon>Fungi</taxon>
        <taxon>Dikarya</taxon>
        <taxon>Ascomycota</taxon>
        <taxon>Saccharomycotina</taxon>
        <taxon>Saccharomycetes</taxon>
        <taxon>Saccharomycetales</taxon>
        <taxon>Saccharomycetaceae</taxon>
        <taxon>Kluyveromyces</taxon>
    </lineage>
</organism>
<dbReference type="Proteomes" id="UP000422736">
    <property type="component" value="Chromosome 7"/>
</dbReference>
<sequence>MNSERTGLLPGGNKTAKRGFRYVIMGVVIVLAGLMVVAHNFTLRTHPDSISKKRNVIFFVSDGMGPASLSMTRSWQQHSQGLPFSHMLNLDKAFIGSSRTRSSSSLITDSAAGATAFSCALKSYNGAIGVDPDKRPCGTILEAAKLQGYMTGMVVTTKITDATPAAFSAHADYRSMEMLIAQQQLGEYELGRVVDLIIGGGRTFFYPRGATSSPYGVSGSRTDGRDLIKEAIADGWQYAGDRKSFDALEQGKNVKLPLLALLADYDIPFDIDRLDSEHPSLKEEAITAINALTKATENSDKGFFLLIEGSRIDHAGHLNDPAAQVREVTAFDETFKAVVEYANNSDVETVILSTSDHETGGLVTARQVTENYPDYIWYPEILRKVQHSCEYLAKKLIQQKQSDSKHALAKFIEKEIVEQGLGIEDYTKDDIDEIASLIDTPGKLMDKLNNMVSVRAQIGWTTHGHSAVDVNIYGFSNKKASKSAILENLGGNHENTDIGHFMKEYLGLDLQKVTEMLENTTHTQDIVSAAELDFEYKPSFLQEMLD</sequence>
<dbReference type="PANTHER" id="PTHR11596:SF5">
    <property type="entry name" value="ALKALINE PHOSPHATASE"/>
    <property type="match status" value="1"/>
</dbReference>
<keyword evidence="12" id="KW-1133">Transmembrane helix</keyword>
<dbReference type="PROSITE" id="PS00123">
    <property type="entry name" value="ALKALINE_PHOSPHATASE"/>
    <property type="match status" value="1"/>
</dbReference>
<protein>
    <recommendedName>
        <fullName evidence="4 11">Alkaline phosphatase</fullName>
        <ecNumber evidence="4 11">3.1.3.1</ecNumber>
    </recommendedName>
</protein>
<evidence type="ECO:0000256" key="3">
    <source>
        <dbReference type="ARBA" id="ARBA00005984"/>
    </source>
</evidence>
<keyword evidence="12" id="KW-0812">Transmembrane</keyword>
<comment type="cofactor">
    <cofactor evidence="2">
        <name>Zn(2+)</name>
        <dbReference type="ChEBI" id="CHEBI:29105"/>
    </cofactor>
</comment>
<evidence type="ECO:0000256" key="8">
    <source>
        <dbReference type="ARBA" id="ARBA00022833"/>
    </source>
</evidence>
<feature type="transmembrane region" description="Helical" evidence="12">
    <location>
        <begin position="20"/>
        <end position="41"/>
    </location>
</feature>
<dbReference type="SUPFAM" id="SSF53649">
    <property type="entry name" value="Alkaline phosphatase-like"/>
    <property type="match status" value="1"/>
</dbReference>
<dbReference type="Gene3D" id="1.10.60.40">
    <property type="match status" value="1"/>
</dbReference>
<dbReference type="Gene3D" id="3.40.720.10">
    <property type="entry name" value="Alkaline Phosphatase, subunit A"/>
    <property type="match status" value="1"/>
</dbReference>
<dbReference type="EC" id="3.1.3.1" evidence="4 11"/>
<evidence type="ECO:0000313" key="13">
    <source>
        <dbReference type="EMBL" id="QGN18354.1"/>
    </source>
</evidence>
<keyword evidence="12" id="KW-0472">Membrane</keyword>
<dbReference type="InterPro" id="IPR018299">
    <property type="entry name" value="Alkaline_phosphatase_AS"/>
</dbReference>
<keyword evidence="8 11" id="KW-0862">Zinc</keyword>
<name>A0ABX6F2V4_KLUMA</name>
<dbReference type="InterPro" id="IPR001952">
    <property type="entry name" value="Alkaline_phosphatase"/>
</dbReference>
<evidence type="ECO:0000256" key="5">
    <source>
        <dbReference type="ARBA" id="ARBA00022553"/>
    </source>
</evidence>
<comment type="similarity">
    <text evidence="3 10">Belongs to the alkaline phosphatase family.</text>
</comment>
<evidence type="ECO:0000256" key="6">
    <source>
        <dbReference type="ARBA" id="ARBA00022723"/>
    </source>
</evidence>
<gene>
    <name evidence="13" type="primary">PHO8</name>
    <name evidence="13" type="ORF">FIM1_4681</name>
</gene>
<keyword evidence="9 11" id="KW-0460">Magnesium</keyword>
<reference evidence="13 14" key="1">
    <citation type="submission" date="2016-03" db="EMBL/GenBank/DDBJ databases">
        <title>How can Kluyveromyces marxianus grow so fast - potential evolutionary course in Saccharomyces Complex revealed by comparative genomics.</title>
        <authorList>
            <person name="Mo W."/>
            <person name="Lu W."/>
            <person name="Yang X."/>
            <person name="Qi J."/>
            <person name="Lv H."/>
        </authorList>
    </citation>
    <scope>NUCLEOTIDE SEQUENCE [LARGE SCALE GENOMIC DNA]</scope>
    <source>
        <strain evidence="13 14">FIM1</strain>
    </source>
</reference>
<dbReference type="CDD" id="cd16012">
    <property type="entry name" value="ALP"/>
    <property type="match status" value="1"/>
</dbReference>
<dbReference type="EMBL" id="CP015061">
    <property type="protein sequence ID" value="QGN18354.1"/>
    <property type="molecule type" value="Genomic_DNA"/>
</dbReference>
<keyword evidence="5" id="KW-0597">Phosphoprotein</keyword>
<evidence type="ECO:0000256" key="4">
    <source>
        <dbReference type="ARBA" id="ARBA00012647"/>
    </source>
</evidence>
<keyword evidence="7 11" id="KW-0378">Hydrolase</keyword>
<keyword evidence="14" id="KW-1185">Reference proteome</keyword>
<evidence type="ECO:0000256" key="12">
    <source>
        <dbReference type="SAM" id="Phobius"/>
    </source>
</evidence>
<keyword evidence="6" id="KW-0479">Metal-binding</keyword>
<comment type="catalytic activity">
    <reaction evidence="11">
        <text>a phosphate monoester + H2O = an alcohol + phosphate</text>
        <dbReference type="Rhea" id="RHEA:15017"/>
        <dbReference type="ChEBI" id="CHEBI:15377"/>
        <dbReference type="ChEBI" id="CHEBI:30879"/>
        <dbReference type="ChEBI" id="CHEBI:43474"/>
        <dbReference type="ChEBI" id="CHEBI:67140"/>
        <dbReference type="EC" id="3.1.3.1"/>
    </reaction>
</comment>
<dbReference type="InterPro" id="IPR017850">
    <property type="entry name" value="Alkaline_phosphatase_core_sf"/>
</dbReference>
<evidence type="ECO:0000256" key="11">
    <source>
        <dbReference type="RuleBase" id="RU003947"/>
    </source>
</evidence>
<dbReference type="PANTHER" id="PTHR11596">
    <property type="entry name" value="ALKALINE PHOSPHATASE"/>
    <property type="match status" value="1"/>
</dbReference>
<evidence type="ECO:0000256" key="7">
    <source>
        <dbReference type="ARBA" id="ARBA00022801"/>
    </source>
</evidence>
<evidence type="ECO:0000256" key="1">
    <source>
        <dbReference type="ARBA" id="ARBA00001946"/>
    </source>
</evidence>
<dbReference type="SMART" id="SM00098">
    <property type="entry name" value="alkPPc"/>
    <property type="match status" value="1"/>
</dbReference>
<evidence type="ECO:0000313" key="14">
    <source>
        <dbReference type="Proteomes" id="UP000422736"/>
    </source>
</evidence>
<dbReference type="Pfam" id="PF00245">
    <property type="entry name" value="Alk_phosphatase"/>
    <property type="match status" value="1"/>
</dbReference>
<evidence type="ECO:0000256" key="2">
    <source>
        <dbReference type="ARBA" id="ARBA00001947"/>
    </source>
</evidence>
<dbReference type="PRINTS" id="PR00113">
    <property type="entry name" value="ALKPHPHTASE"/>
</dbReference>